<dbReference type="Gene3D" id="1.10.510.10">
    <property type="entry name" value="Transferase(Phosphotransferase) domain 1"/>
    <property type="match status" value="1"/>
</dbReference>
<dbReference type="GO" id="GO:0005524">
    <property type="term" value="F:ATP binding"/>
    <property type="evidence" value="ECO:0007669"/>
    <property type="project" value="UniProtKB-UniRule"/>
</dbReference>
<dbReference type="Proteomes" id="UP001417504">
    <property type="component" value="Unassembled WGS sequence"/>
</dbReference>
<dbReference type="SUPFAM" id="SSF56112">
    <property type="entry name" value="Protein kinase-like (PK-like)"/>
    <property type="match status" value="1"/>
</dbReference>
<feature type="domain" description="Protein kinase" evidence="16">
    <location>
        <begin position="442"/>
        <end position="728"/>
    </location>
</feature>
<dbReference type="PROSITE" id="PS50011">
    <property type="entry name" value="PROTEIN_KINASE_DOM"/>
    <property type="match status" value="1"/>
</dbReference>
<sequence length="751" mass="82291">MNSNFSILATILFVSVNLFPIRSSTPLNCTETNRVCTSFLAFKPPKNNNPHVTQQTLTLIGSMFDVLGADVFFDRENDLVFVRKNCSCASPSMKYLTNTTFTVRRSGGSVGDEVREAYKGLEYVEGGSARRGARVGAVVSLHLMCGCSSGLWNYLMSYVVEEGDSVEGLASRFGVSMDSIEAANGIDGPGNVTAGEVYYIPLNSVPGEPYHLEEEISPTPAPEPSVVESLEGINENHKDHLPYGWILGSIGAGLFLIICCVLVFAFSKFSFCCIHTRGNLEKDSDGKISHKFHILGRSSFCCASEKSTVCSKGRDWRPNNGESSNRHISIPTERNSISNAVGPIFTVYSLLIENVFYLPTFFNQISISGHGSSHIYVGIAVISLLKFSKLIFYPPTSKLCYPDSGVGVGYGYVSRAVGTDVFEMDKPVIFTYEEILYSTDGFSDSNLLGHGTYGSVYYGILRDQVAIKRMTATKTKEFMAEMRVLCKVHHANLVELIGYAASDDELFLIYECAQKGSLRSHLHDPHNKGNTSLSWNVRVQIALDAARGLEYIHEHTKAHYVHRDIKTSNILLDSAFRAKISDFGLAKLVGKIGDGEASATKVVGTFGYLAPEYLSNGLATRKSDVYAFGVVLFELISGKEAITQTDGMALKNSERRSLASVMIAALRSSPNSMSMTSLKECIDPNLMDLYPHDCVHKMAMLAKQCADEDPILRPDMKQVVITLSQILLSSVEWEATLAGNSQVFSGLVQGR</sequence>
<feature type="binding site" evidence="13">
    <location>
        <position position="468"/>
    </location>
    <ligand>
        <name>ATP</name>
        <dbReference type="ChEBI" id="CHEBI:30616"/>
    </ligand>
</feature>
<dbReference type="GO" id="GO:0005886">
    <property type="term" value="C:plasma membrane"/>
    <property type="evidence" value="ECO:0007669"/>
    <property type="project" value="UniProtKB-SubCell"/>
</dbReference>
<accession>A0AAP0JBS3</accession>
<dbReference type="EMBL" id="JBBNAE010000004">
    <property type="protein sequence ID" value="KAK9131083.1"/>
    <property type="molecule type" value="Genomic_DNA"/>
</dbReference>
<dbReference type="GO" id="GO:0019199">
    <property type="term" value="F:transmembrane receptor protein kinase activity"/>
    <property type="evidence" value="ECO:0007669"/>
    <property type="project" value="InterPro"/>
</dbReference>
<keyword evidence="7 13" id="KW-0547">Nucleotide-binding</keyword>
<comment type="caution">
    <text evidence="18">The sequence shown here is derived from an EMBL/GenBank/DDBJ whole genome shotgun (WGS) entry which is preliminary data.</text>
</comment>
<name>A0AAP0JBS3_9MAGN</name>
<evidence type="ECO:0000256" key="6">
    <source>
        <dbReference type="ARBA" id="ARBA00022729"/>
    </source>
</evidence>
<dbReference type="InterPro" id="IPR008271">
    <property type="entry name" value="Ser/Thr_kinase_AS"/>
</dbReference>
<protein>
    <recommendedName>
        <fullName evidence="20">LysM domain receptor-like kinase 3</fullName>
    </recommendedName>
</protein>
<evidence type="ECO:0000256" key="14">
    <source>
        <dbReference type="SAM" id="Phobius"/>
    </source>
</evidence>
<keyword evidence="11 14" id="KW-0472">Membrane</keyword>
<proteinExistence type="predicted"/>
<dbReference type="FunFam" id="1.10.510.10:FF:000468">
    <property type="entry name" value="PTI1-like tyrosine-protein kinase 3"/>
    <property type="match status" value="1"/>
</dbReference>
<evidence type="ECO:0000256" key="13">
    <source>
        <dbReference type="PROSITE-ProRule" id="PRU10141"/>
    </source>
</evidence>
<keyword evidence="5 14" id="KW-0812">Transmembrane</keyword>
<dbReference type="GO" id="GO:0045087">
    <property type="term" value="P:innate immune response"/>
    <property type="evidence" value="ECO:0007669"/>
    <property type="project" value="InterPro"/>
</dbReference>
<reference evidence="18 19" key="1">
    <citation type="submission" date="2024-01" db="EMBL/GenBank/DDBJ databases">
        <title>Genome assemblies of Stephania.</title>
        <authorList>
            <person name="Yang L."/>
        </authorList>
    </citation>
    <scope>NUCLEOTIDE SEQUENCE [LARGE SCALE GENOMIC DNA]</scope>
    <source>
        <strain evidence="18">QJT</strain>
        <tissue evidence="18">Leaf</tissue>
    </source>
</reference>
<keyword evidence="9 13" id="KW-0067">ATP-binding</keyword>
<dbReference type="InterPro" id="IPR001245">
    <property type="entry name" value="Ser-Thr/Tyr_kinase_cat_dom"/>
</dbReference>
<organism evidence="18 19">
    <name type="scientific">Stephania japonica</name>
    <dbReference type="NCBI Taxonomy" id="461633"/>
    <lineage>
        <taxon>Eukaryota</taxon>
        <taxon>Viridiplantae</taxon>
        <taxon>Streptophyta</taxon>
        <taxon>Embryophyta</taxon>
        <taxon>Tracheophyta</taxon>
        <taxon>Spermatophyta</taxon>
        <taxon>Magnoliopsida</taxon>
        <taxon>Ranunculales</taxon>
        <taxon>Menispermaceae</taxon>
        <taxon>Menispermoideae</taxon>
        <taxon>Cissampelideae</taxon>
        <taxon>Stephania</taxon>
    </lineage>
</organism>
<feature type="transmembrane region" description="Helical" evidence="14">
    <location>
        <begin position="243"/>
        <end position="267"/>
    </location>
</feature>
<keyword evidence="10 14" id="KW-1133">Transmembrane helix</keyword>
<dbReference type="InterPro" id="IPR044812">
    <property type="entry name" value="CERK1/LYK3-like"/>
</dbReference>
<evidence type="ECO:0000256" key="12">
    <source>
        <dbReference type="ARBA" id="ARBA00023157"/>
    </source>
</evidence>
<keyword evidence="3" id="KW-0723">Serine/threonine-protein kinase</keyword>
<evidence type="ECO:0000256" key="1">
    <source>
        <dbReference type="ARBA" id="ARBA00004162"/>
    </source>
</evidence>
<dbReference type="InterPro" id="IPR036779">
    <property type="entry name" value="LysM_dom_sf"/>
</dbReference>
<dbReference type="CDD" id="cd00118">
    <property type="entry name" value="LysM"/>
    <property type="match status" value="1"/>
</dbReference>
<evidence type="ECO:0000256" key="3">
    <source>
        <dbReference type="ARBA" id="ARBA00022527"/>
    </source>
</evidence>
<evidence type="ECO:0000313" key="18">
    <source>
        <dbReference type="EMBL" id="KAK9131083.1"/>
    </source>
</evidence>
<keyword evidence="6 15" id="KW-0732">Signal</keyword>
<dbReference type="Gene3D" id="3.30.200.20">
    <property type="entry name" value="Phosphorylase Kinase, domain 1"/>
    <property type="match status" value="1"/>
</dbReference>
<comment type="subcellular location">
    <subcellularLocation>
        <location evidence="1">Cell membrane</location>
        <topology evidence="1">Single-pass membrane protein</topology>
    </subcellularLocation>
</comment>
<dbReference type="PANTHER" id="PTHR46204:SF10">
    <property type="entry name" value="LYSM DOMAIN RECEPTOR-LIKE KINASE 3"/>
    <property type="match status" value="1"/>
</dbReference>
<evidence type="ECO:0000256" key="2">
    <source>
        <dbReference type="ARBA" id="ARBA00022475"/>
    </source>
</evidence>
<feature type="chain" id="PRO_5042821713" description="LysM domain receptor-like kinase 3" evidence="15">
    <location>
        <begin position="24"/>
        <end position="751"/>
    </location>
</feature>
<dbReference type="Pfam" id="PF07714">
    <property type="entry name" value="PK_Tyr_Ser-Thr"/>
    <property type="match status" value="1"/>
</dbReference>
<dbReference type="SUPFAM" id="SSF54106">
    <property type="entry name" value="LysM domain"/>
    <property type="match status" value="1"/>
</dbReference>
<keyword evidence="19" id="KW-1185">Reference proteome</keyword>
<dbReference type="PROSITE" id="PS51782">
    <property type="entry name" value="LYSM"/>
    <property type="match status" value="1"/>
</dbReference>
<evidence type="ECO:0000259" key="16">
    <source>
        <dbReference type="PROSITE" id="PS50011"/>
    </source>
</evidence>
<evidence type="ECO:0000313" key="19">
    <source>
        <dbReference type="Proteomes" id="UP001417504"/>
    </source>
</evidence>
<feature type="domain" description="LysM" evidence="17">
    <location>
        <begin position="156"/>
        <end position="200"/>
    </location>
</feature>
<gene>
    <name evidence="18" type="ORF">Sjap_011570</name>
</gene>
<dbReference type="Gene3D" id="3.10.350.10">
    <property type="entry name" value="LysM domain"/>
    <property type="match status" value="1"/>
</dbReference>
<dbReference type="PANTHER" id="PTHR46204">
    <property type="entry name" value="CHITIN ELICITOR RECEPTOR KINASE 1-RELATED"/>
    <property type="match status" value="1"/>
</dbReference>
<evidence type="ECO:0008006" key="20">
    <source>
        <dbReference type="Google" id="ProtNLM"/>
    </source>
</evidence>
<evidence type="ECO:0000256" key="9">
    <source>
        <dbReference type="ARBA" id="ARBA00022840"/>
    </source>
</evidence>
<dbReference type="InterPro" id="IPR011009">
    <property type="entry name" value="Kinase-like_dom_sf"/>
</dbReference>
<dbReference type="InterPro" id="IPR056563">
    <property type="entry name" value="LysM3_LYK4_5"/>
</dbReference>
<evidence type="ECO:0000256" key="4">
    <source>
        <dbReference type="ARBA" id="ARBA00022679"/>
    </source>
</evidence>
<feature type="signal peptide" evidence="15">
    <location>
        <begin position="1"/>
        <end position="23"/>
    </location>
</feature>
<evidence type="ECO:0000259" key="17">
    <source>
        <dbReference type="PROSITE" id="PS51782"/>
    </source>
</evidence>
<keyword evidence="4" id="KW-0808">Transferase</keyword>
<keyword evidence="8" id="KW-0418">Kinase</keyword>
<dbReference type="SMART" id="SM00220">
    <property type="entry name" value="S_TKc"/>
    <property type="match status" value="1"/>
</dbReference>
<keyword evidence="2" id="KW-1003">Cell membrane</keyword>
<evidence type="ECO:0000256" key="10">
    <source>
        <dbReference type="ARBA" id="ARBA00022989"/>
    </source>
</evidence>
<evidence type="ECO:0000256" key="11">
    <source>
        <dbReference type="ARBA" id="ARBA00023136"/>
    </source>
</evidence>
<dbReference type="PROSITE" id="PS00108">
    <property type="entry name" value="PROTEIN_KINASE_ST"/>
    <property type="match status" value="1"/>
</dbReference>
<dbReference type="Pfam" id="PF23473">
    <property type="entry name" value="LysM3_LYK4_5"/>
    <property type="match status" value="1"/>
</dbReference>
<dbReference type="PROSITE" id="PS00107">
    <property type="entry name" value="PROTEIN_KINASE_ATP"/>
    <property type="match status" value="1"/>
</dbReference>
<evidence type="ECO:0000256" key="5">
    <source>
        <dbReference type="ARBA" id="ARBA00022692"/>
    </source>
</evidence>
<dbReference type="InterPro" id="IPR018392">
    <property type="entry name" value="LysM"/>
</dbReference>
<evidence type="ECO:0000256" key="8">
    <source>
        <dbReference type="ARBA" id="ARBA00022777"/>
    </source>
</evidence>
<dbReference type="InterPro" id="IPR017441">
    <property type="entry name" value="Protein_kinase_ATP_BS"/>
</dbReference>
<dbReference type="InterPro" id="IPR000719">
    <property type="entry name" value="Prot_kinase_dom"/>
</dbReference>
<dbReference type="SMART" id="SM00257">
    <property type="entry name" value="LysM"/>
    <property type="match status" value="1"/>
</dbReference>
<evidence type="ECO:0000256" key="15">
    <source>
        <dbReference type="SAM" id="SignalP"/>
    </source>
</evidence>
<keyword evidence="12" id="KW-1015">Disulfide bond</keyword>
<evidence type="ECO:0000256" key="7">
    <source>
        <dbReference type="ARBA" id="ARBA00022741"/>
    </source>
</evidence>
<dbReference type="GO" id="GO:0004674">
    <property type="term" value="F:protein serine/threonine kinase activity"/>
    <property type="evidence" value="ECO:0007669"/>
    <property type="project" value="UniProtKB-KW"/>
</dbReference>
<dbReference type="AlphaFoldDB" id="A0AAP0JBS3"/>